<evidence type="ECO:0000256" key="6">
    <source>
        <dbReference type="ARBA" id="ARBA00022723"/>
    </source>
</evidence>
<keyword evidence="8" id="KW-0067">ATP-binding</keyword>
<evidence type="ECO:0000313" key="13">
    <source>
        <dbReference type="Proteomes" id="UP000320516"/>
    </source>
</evidence>
<dbReference type="SUPFAM" id="SSF52540">
    <property type="entry name" value="P-loop containing nucleoside triphosphate hydrolases"/>
    <property type="match status" value="1"/>
</dbReference>
<keyword evidence="7" id="KW-0547">Nucleotide-binding</keyword>
<name>A0A560JWB4_9PROT</name>
<dbReference type="InterPro" id="IPR027417">
    <property type="entry name" value="P-loop_NTPase"/>
</dbReference>
<evidence type="ECO:0000313" key="12">
    <source>
        <dbReference type="EMBL" id="TWB75395.1"/>
    </source>
</evidence>
<evidence type="ECO:0000256" key="7">
    <source>
        <dbReference type="ARBA" id="ARBA00022741"/>
    </source>
</evidence>
<organism evidence="12 13">
    <name type="scientific">Nitrospirillum amazonense</name>
    <dbReference type="NCBI Taxonomy" id="28077"/>
    <lineage>
        <taxon>Bacteria</taxon>
        <taxon>Pseudomonadati</taxon>
        <taxon>Pseudomonadota</taxon>
        <taxon>Alphaproteobacteria</taxon>
        <taxon>Rhodospirillales</taxon>
        <taxon>Azospirillaceae</taxon>
        <taxon>Nitrospirillum</taxon>
    </lineage>
</organism>
<accession>A0A560JWB4</accession>
<dbReference type="PANTHER" id="PTHR33540:SF2">
    <property type="entry name" value="TRNA THREONYLCARBAMOYLADENOSINE BIOSYNTHESIS PROTEIN TSAE"/>
    <property type="match status" value="1"/>
</dbReference>
<evidence type="ECO:0000256" key="9">
    <source>
        <dbReference type="ARBA" id="ARBA00022842"/>
    </source>
</evidence>
<dbReference type="InterPro" id="IPR003442">
    <property type="entry name" value="T6A_TsaE"/>
</dbReference>
<dbReference type="AlphaFoldDB" id="A0A560JWB4"/>
<dbReference type="Pfam" id="PF02367">
    <property type="entry name" value="TsaE"/>
    <property type="match status" value="1"/>
</dbReference>
<keyword evidence="5" id="KW-0819">tRNA processing</keyword>
<dbReference type="PANTHER" id="PTHR33540">
    <property type="entry name" value="TRNA THREONYLCARBAMOYLADENOSINE BIOSYNTHESIS PROTEIN TSAE"/>
    <property type="match status" value="1"/>
</dbReference>
<sequence length="179" mass="19297">MPHALTLDLADEQATADLAARLGRLLRPGDVVALSGDLGAGKSAFARHLIRSLGDAEEEVPSPTFTLVQTYDLPGFPLWHFDLYRLTEPDEVLELGWEEVIHEGVALVEWPVRLGALLPANRLDLHLAITGPESRRATLTGQGTWASRLDTPDWTPETGPPETGPPETGAPETGKAAEP</sequence>
<keyword evidence="4" id="KW-0963">Cytoplasm</keyword>
<evidence type="ECO:0000256" key="3">
    <source>
        <dbReference type="ARBA" id="ARBA00019010"/>
    </source>
</evidence>
<dbReference type="GO" id="GO:0046872">
    <property type="term" value="F:metal ion binding"/>
    <property type="evidence" value="ECO:0007669"/>
    <property type="project" value="UniProtKB-KW"/>
</dbReference>
<comment type="similarity">
    <text evidence="2">Belongs to the TsaE family.</text>
</comment>
<reference evidence="12 13" key="1">
    <citation type="submission" date="2019-06" db="EMBL/GenBank/DDBJ databases">
        <title>Genomic Encyclopedia of Type Strains, Phase IV (KMG-V): Genome sequencing to study the core and pangenomes of soil and plant-associated prokaryotes.</title>
        <authorList>
            <person name="Whitman W."/>
        </authorList>
    </citation>
    <scope>NUCLEOTIDE SEQUENCE [LARGE SCALE GENOMIC DNA]</scope>
    <source>
        <strain evidence="12 13">BR 12005</strain>
    </source>
</reference>
<feature type="compositionally biased region" description="Low complexity" evidence="11">
    <location>
        <begin position="165"/>
        <end position="179"/>
    </location>
</feature>
<evidence type="ECO:0000256" key="4">
    <source>
        <dbReference type="ARBA" id="ARBA00022490"/>
    </source>
</evidence>
<evidence type="ECO:0000256" key="2">
    <source>
        <dbReference type="ARBA" id="ARBA00007599"/>
    </source>
</evidence>
<dbReference type="EMBL" id="VITV01000004">
    <property type="protein sequence ID" value="TWB75395.1"/>
    <property type="molecule type" value="Genomic_DNA"/>
</dbReference>
<comment type="caution">
    <text evidence="12">The sequence shown here is derived from an EMBL/GenBank/DDBJ whole genome shotgun (WGS) entry which is preliminary data.</text>
</comment>
<evidence type="ECO:0000256" key="8">
    <source>
        <dbReference type="ARBA" id="ARBA00022840"/>
    </source>
</evidence>
<evidence type="ECO:0000256" key="5">
    <source>
        <dbReference type="ARBA" id="ARBA00022694"/>
    </source>
</evidence>
<dbReference type="RefSeq" id="WP_246134397.1">
    <property type="nucleotide sequence ID" value="NZ_JARPAF010000002.1"/>
</dbReference>
<evidence type="ECO:0000256" key="1">
    <source>
        <dbReference type="ARBA" id="ARBA00004496"/>
    </source>
</evidence>
<dbReference type="NCBIfam" id="TIGR00150">
    <property type="entry name" value="T6A_YjeE"/>
    <property type="match status" value="1"/>
</dbReference>
<dbReference type="GO" id="GO:0005524">
    <property type="term" value="F:ATP binding"/>
    <property type="evidence" value="ECO:0007669"/>
    <property type="project" value="UniProtKB-KW"/>
</dbReference>
<dbReference type="GO" id="GO:0002949">
    <property type="term" value="P:tRNA threonylcarbamoyladenosine modification"/>
    <property type="evidence" value="ECO:0007669"/>
    <property type="project" value="InterPro"/>
</dbReference>
<keyword evidence="9" id="KW-0460">Magnesium</keyword>
<proteinExistence type="inferred from homology"/>
<dbReference type="GO" id="GO:0005737">
    <property type="term" value="C:cytoplasm"/>
    <property type="evidence" value="ECO:0007669"/>
    <property type="project" value="UniProtKB-SubCell"/>
</dbReference>
<feature type="region of interest" description="Disordered" evidence="11">
    <location>
        <begin position="138"/>
        <end position="179"/>
    </location>
</feature>
<keyword evidence="6" id="KW-0479">Metal-binding</keyword>
<evidence type="ECO:0000256" key="11">
    <source>
        <dbReference type="SAM" id="MobiDB-lite"/>
    </source>
</evidence>
<dbReference type="Gene3D" id="3.40.50.300">
    <property type="entry name" value="P-loop containing nucleotide triphosphate hydrolases"/>
    <property type="match status" value="1"/>
</dbReference>
<comment type="subcellular location">
    <subcellularLocation>
        <location evidence="1">Cytoplasm</location>
    </subcellularLocation>
</comment>
<evidence type="ECO:0000256" key="10">
    <source>
        <dbReference type="ARBA" id="ARBA00032441"/>
    </source>
</evidence>
<dbReference type="Proteomes" id="UP000320516">
    <property type="component" value="Unassembled WGS sequence"/>
</dbReference>
<protein>
    <recommendedName>
        <fullName evidence="3">tRNA threonylcarbamoyladenosine biosynthesis protein TsaE</fullName>
    </recommendedName>
    <alternativeName>
        <fullName evidence="10">t(6)A37 threonylcarbamoyladenosine biosynthesis protein TsaE</fullName>
    </alternativeName>
</protein>
<gene>
    <name evidence="12" type="ORF">FBZ87_104501</name>
</gene>